<name>A0A6J6TAI1_9ZZZZ</name>
<gene>
    <name evidence="1" type="ORF">UFOPK2810_00474</name>
</gene>
<proteinExistence type="predicted"/>
<accession>A0A6J6TAI1</accession>
<organism evidence="1">
    <name type="scientific">freshwater metagenome</name>
    <dbReference type="NCBI Taxonomy" id="449393"/>
    <lineage>
        <taxon>unclassified sequences</taxon>
        <taxon>metagenomes</taxon>
        <taxon>ecological metagenomes</taxon>
    </lineage>
</organism>
<evidence type="ECO:0000313" key="1">
    <source>
        <dbReference type="EMBL" id="CAB4743737.1"/>
    </source>
</evidence>
<sequence length="39" mass="4172">MKENEIEVAARHHLHAPVTSDGDEAHVAPAALRITKQGA</sequence>
<dbReference type="EMBL" id="CAEZYZ010000058">
    <property type="protein sequence ID" value="CAB4743737.1"/>
    <property type="molecule type" value="Genomic_DNA"/>
</dbReference>
<protein>
    <submittedName>
        <fullName evidence="1">Unannotated protein</fullName>
    </submittedName>
</protein>
<reference evidence="1" key="1">
    <citation type="submission" date="2020-05" db="EMBL/GenBank/DDBJ databases">
        <authorList>
            <person name="Chiriac C."/>
            <person name="Salcher M."/>
            <person name="Ghai R."/>
            <person name="Kavagutti S V."/>
        </authorList>
    </citation>
    <scope>NUCLEOTIDE SEQUENCE</scope>
</reference>
<dbReference type="AlphaFoldDB" id="A0A6J6TAI1"/>